<name>A0A8C1IU26_CYPCA</name>
<evidence type="ECO:0000313" key="2">
    <source>
        <dbReference type="Proteomes" id="UP000694427"/>
    </source>
</evidence>
<dbReference type="Proteomes" id="UP000694427">
    <property type="component" value="Unplaced"/>
</dbReference>
<sequence>KLQLLTDHKAPLSIVLNWTDEAMIHFNRLKQALTTIPALGRPQALIVQIIGQLLFLYKQLDTIVQGMPSCLRALAVAAVIEQMAKNMVLSHTLILTKRLI</sequence>
<keyword evidence="2" id="KW-1185">Reference proteome</keyword>
<reference evidence="1" key="2">
    <citation type="submission" date="2025-09" db="UniProtKB">
        <authorList>
            <consortium name="Ensembl"/>
        </authorList>
    </citation>
    <scope>IDENTIFICATION</scope>
</reference>
<dbReference type="AlphaFoldDB" id="A0A8C1IU26"/>
<accession>A0A8C1IU26</accession>
<evidence type="ECO:0000313" key="1">
    <source>
        <dbReference type="Ensembl" id="ENSCCRP00010022696.1"/>
    </source>
</evidence>
<proteinExistence type="predicted"/>
<dbReference type="Ensembl" id="ENSCCRT00010024798.1">
    <property type="protein sequence ID" value="ENSCCRP00010022696.1"/>
    <property type="gene ID" value="ENSCCRG00010009743.1"/>
</dbReference>
<protein>
    <submittedName>
        <fullName evidence="1">Uncharacterized protein</fullName>
    </submittedName>
</protein>
<dbReference type="SUPFAM" id="SSF56672">
    <property type="entry name" value="DNA/RNA polymerases"/>
    <property type="match status" value="1"/>
</dbReference>
<organism evidence="1 2">
    <name type="scientific">Cyprinus carpio</name>
    <name type="common">Common carp</name>
    <dbReference type="NCBI Taxonomy" id="7962"/>
    <lineage>
        <taxon>Eukaryota</taxon>
        <taxon>Metazoa</taxon>
        <taxon>Chordata</taxon>
        <taxon>Craniata</taxon>
        <taxon>Vertebrata</taxon>
        <taxon>Euteleostomi</taxon>
        <taxon>Actinopterygii</taxon>
        <taxon>Neopterygii</taxon>
        <taxon>Teleostei</taxon>
        <taxon>Ostariophysi</taxon>
        <taxon>Cypriniformes</taxon>
        <taxon>Cyprinidae</taxon>
        <taxon>Cyprininae</taxon>
        <taxon>Cyprinus</taxon>
    </lineage>
</organism>
<reference evidence="1" key="1">
    <citation type="submission" date="2025-08" db="UniProtKB">
        <authorList>
            <consortium name="Ensembl"/>
        </authorList>
    </citation>
    <scope>IDENTIFICATION</scope>
</reference>
<dbReference type="InterPro" id="IPR043502">
    <property type="entry name" value="DNA/RNA_pol_sf"/>
</dbReference>
<dbReference type="Gene3D" id="3.10.20.370">
    <property type="match status" value="1"/>
</dbReference>